<evidence type="ECO:0000313" key="5">
    <source>
        <dbReference type="EMBL" id="SUA63499.1"/>
    </source>
</evidence>
<keyword evidence="4" id="KW-0812">Transmembrane</keyword>
<proteinExistence type="inferred from homology"/>
<dbReference type="Pfam" id="PF03323">
    <property type="entry name" value="GerA"/>
    <property type="match status" value="1"/>
</dbReference>
<organism evidence="5 6">
    <name type="scientific">Paenibacillus polymyxa</name>
    <name type="common">Bacillus polymyxa</name>
    <dbReference type="NCBI Taxonomy" id="1406"/>
    <lineage>
        <taxon>Bacteria</taxon>
        <taxon>Bacillati</taxon>
        <taxon>Bacillota</taxon>
        <taxon>Bacilli</taxon>
        <taxon>Bacillales</taxon>
        <taxon>Paenibacillaceae</taxon>
        <taxon>Paenibacillus</taxon>
    </lineage>
</organism>
<dbReference type="InterPro" id="IPR004995">
    <property type="entry name" value="Spore_Ger"/>
</dbReference>
<evidence type="ECO:0000256" key="4">
    <source>
        <dbReference type="SAM" id="Phobius"/>
    </source>
</evidence>
<feature type="transmembrane region" description="Helical" evidence="4">
    <location>
        <begin position="327"/>
        <end position="346"/>
    </location>
</feature>
<dbReference type="PANTHER" id="PTHR22550:SF5">
    <property type="entry name" value="LEUCINE ZIPPER PROTEIN 4"/>
    <property type="match status" value="1"/>
</dbReference>
<dbReference type="GO" id="GO:0016020">
    <property type="term" value="C:membrane"/>
    <property type="evidence" value="ECO:0007669"/>
    <property type="project" value="InterPro"/>
</dbReference>
<comment type="similarity">
    <text evidence="1">Belongs to the GerABKA family.</text>
</comment>
<evidence type="ECO:0000256" key="3">
    <source>
        <dbReference type="SAM" id="MobiDB-lite"/>
    </source>
</evidence>
<dbReference type="InterPro" id="IPR050768">
    <property type="entry name" value="UPF0353/GerABKA_families"/>
</dbReference>
<dbReference type="EMBL" id="UGSC01000001">
    <property type="protein sequence ID" value="SUA63499.1"/>
    <property type="molecule type" value="Genomic_DNA"/>
</dbReference>
<keyword evidence="2 4" id="KW-0472">Membrane</keyword>
<protein>
    <submittedName>
        <fullName evidence="5">Spore germination protein KA</fullName>
    </submittedName>
</protein>
<dbReference type="AlphaFoldDB" id="A0A378XPA7"/>
<feature type="transmembrane region" description="Helical" evidence="4">
    <location>
        <begin position="492"/>
        <end position="517"/>
    </location>
</feature>
<evidence type="ECO:0000256" key="1">
    <source>
        <dbReference type="ARBA" id="ARBA00005278"/>
    </source>
</evidence>
<feature type="transmembrane region" description="Helical" evidence="4">
    <location>
        <begin position="437"/>
        <end position="454"/>
    </location>
</feature>
<feature type="transmembrane region" description="Helical" evidence="4">
    <location>
        <begin position="460"/>
        <end position="480"/>
    </location>
</feature>
<name>A0A378XPA7_PAEPO</name>
<sequence length="566" mass="63577">MWQVIGTHAPKWNVWVEAFFLFIIPLIIFLTVRQLKALDGRESRRMERLKLMEEEDRSEQADHNPSVSEAEKEKGTFTEDYEANIAKIRQAVADMADVNERSIFLENLNAVSTLFFVDGLTDKVGMDQNILKPLMDWGSSGQERGELPRGKELRDMIVHQVMLVSETEYTLEVQFSLQKVLFGSVILVIQGIPGAFVLGTPKGNTRGVEDPISESVLRGPRVGFTETLSDNTAMLRRHGESTELAMSSFKVGKRVEKQLMVVYFRDIADPELVDEVKRRVQTIDMDEVLESGYVEQLIEDNFLSPFLQIQNTERPDRVMAALLEGRVAILLDGTPFALLMPVTYGMMLQSPEDYYERWLPGSLIRFLRFMATFISLFAPALYISFISFHPGLIPTKLVISIISARQGVPFSTLIEALIMEISIEILREAGLRLPKPIGPAMGIVGGLIIGQAAVDAGIVSPILVIVVAVTAISSFSAPVYSAGISMRVLRFGAMFTASIFGLYGVIMFFLMLSIHMVKLHSFGVPFLSLTTPRSFKDWKDYFVRAPLQFMKNRPILLKHKDPKRQG</sequence>
<feature type="transmembrane region" description="Helical" evidence="4">
    <location>
        <begin position="366"/>
        <end position="388"/>
    </location>
</feature>
<dbReference type="GO" id="GO:0009847">
    <property type="term" value="P:spore germination"/>
    <property type="evidence" value="ECO:0007669"/>
    <property type="project" value="InterPro"/>
</dbReference>
<dbReference type="PANTHER" id="PTHR22550">
    <property type="entry name" value="SPORE GERMINATION PROTEIN"/>
    <property type="match status" value="1"/>
</dbReference>
<evidence type="ECO:0000256" key="2">
    <source>
        <dbReference type="ARBA" id="ARBA00023136"/>
    </source>
</evidence>
<reference evidence="5 6" key="1">
    <citation type="submission" date="2018-06" db="EMBL/GenBank/DDBJ databases">
        <authorList>
            <consortium name="Pathogen Informatics"/>
            <person name="Doyle S."/>
        </authorList>
    </citation>
    <scope>NUCLEOTIDE SEQUENCE [LARGE SCALE GENOMIC DNA]</scope>
    <source>
        <strain evidence="5 6">NCTC10343</strain>
    </source>
</reference>
<feature type="region of interest" description="Disordered" evidence="3">
    <location>
        <begin position="51"/>
        <end position="74"/>
    </location>
</feature>
<dbReference type="Proteomes" id="UP000254400">
    <property type="component" value="Unassembled WGS sequence"/>
</dbReference>
<feature type="compositionally biased region" description="Basic and acidic residues" evidence="3">
    <location>
        <begin position="51"/>
        <end position="62"/>
    </location>
</feature>
<evidence type="ECO:0000313" key="6">
    <source>
        <dbReference type="Proteomes" id="UP000254400"/>
    </source>
</evidence>
<dbReference type="PIRSF" id="PIRSF005690">
    <property type="entry name" value="GerBA"/>
    <property type="match status" value="1"/>
</dbReference>
<accession>A0A378XPA7</accession>
<feature type="transmembrane region" description="Helical" evidence="4">
    <location>
        <begin position="12"/>
        <end position="32"/>
    </location>
</feature>
<keyword evidence="4" id="KW-1133">Transmembrane helix</keyword>
<dbReference type="RefSeq" id="WP_019686083.1">
    <property type="nucleotide sequence ID" value="NZ_CP025957.1"/>
</dbReference>
<dbReference type="GeneID" id="93349500"/>
<gene>
    <name evidence="5" type="primary">yndD3</name>
    <name evidence="5" type="ORF">NCTC10343_00679</name>
</gene>